<name>A0AAD7H4T6_9AGAR</name>
<protein>
    <submittedName>
        <fullName evidence="1">Uncharacterized protein</fullName>
    </submittedName>
</protein>
<organism evidence="1 2">
    <name type="scientific">Mycena metata</name>
    <dbReference type="NCBI Taxonomy" id="1033252"/>
    <lineage>
        <taxon>Eukaryota</taxon>
        <taxon>Fungi</taxon>
        <taxon>Dikarya</taxon>
        <taxon>Basidiomycota</taxon>
        <taxon>Agaricomycotina</taxon>
        <taxon>Agaricomycetes</taxon>
        <taxon>Agaricomycetidae</taxon>
        <taxon>Agaricales</taxon>
        <taxon>Marasmiineae</taxon>
        <taxon>Mycenaceae</taxon>
        <taxon>Mycena</taxon>
    </lineage>
</organism>
<comment type="caution">
    <text evidence="1">The sequence shown here is derived from an EMBL/GenBank/DDBJ whole genome shotgun (WGS) entry which is preliminary data.</text>
</comment>
<dbReference type="Proteomes" id="UP001215598">
    <property type="component" value="Unassembled WGS sequence"/>
</dbReference>
<dbReference type="EMBL" id="JARKIB010000394">
    <property type="protein sequence ID" value="KAJ7711503.1"/>
    <property type="molecule type" value="Genomic_DNA"/>
</dbReference>
<evidence type="ECO:0000313" key="2">
    <source>
        <dbReference type="Proteomes" id="UP001215598"/>
    </source>
</evidence>
<accession>A0AAD7H4T6</accession>
<proteinExistence type="predicted"/>
<reference evidence="1" key="1">
    <citation type="submission" date="2023-03" db="EMBL/GenBank/DDBJ databases">
        <title>Massive genome expansion in bonnet fungi (Mycena s.s.) driven by repeated elements and novel gene families across ecological guilds.</title>
        <authorList>
            <consortium name="Lawrence Berkeley National Laboratory"/>
            <person name="Harder C.B."/>
            <person name="Miyauchi S."/>
            <person name="Viragh M."/>
            <person name="Kuo A."/>
            <person name="Thoen E."/>
            <person name="Andreopoulos B."/>
            <person name="Lu D."/>
            <person name="Skrede I."/>
            <person name="Drula E."/>
            <person name="Henrissat B."/>
            <person name="Morin E."/>
            <person name="Kohler A."/>
            <person name="Barry K."/>
            <person name="LaButti K."/>
            <person name="Morin E."/>
            <person name="Salamov A."/>
            <person name="Lipzen A."/>
            <person name="Mereny Z."/>
            <person name="Hegedus B."/>
            <person name="Baldrian P."/>
            <person name="Stursova M."/>
            <person name="Weitz H."/>
            <person name="Taylor A."/>
            <person name="Grigoriev I.V."/>
            <person name="Nagy L.G."/>
            <person name="Martin F."/>
            <person name="Kauserud H."/>
        </authorList>
    </citation>
    <scope>NUCLEOTIDE SEQUENCE</scope>
    <source>
        <strain evidence="1">CBHHK182m</strain>
    </source>
</reference>
<evidence type="ECO:0000313" key="1">
    <source>
        <dbReference type="EMBL" id="KAJ7711503.1"/>
    </source>
</evidence>
<gene>
    <name evidence="1" type="ORF">B0H16DRAFT_1745116</name>
</gene>
<keyword evidence="2" id="KW-1185">Reference proteome</keyword>
<dbReference type="AlphaFoldDB" id="A0AAD7H4T6"/>
<sequence>MNSSAAPTTPAATQTLVNSVAAAVVSPSATQAQRDAAMQYLSSLVTIGAPHLAGPPSGLPAPSDAPPSFAVATAPGAAPPSFAAATAAAATAAATAPAAQASAAFPPGVGTHGTIAPFAAGVLFDVVPHLHLHDLTARDNGQPWYAVIRGKKVGITQDHDLAASAVLGVSNNGWKGHKTLAAALANFNHALDLELVEVRPF</sequence>